<evidence type="ECO:0000313" key="9">
    <source>
        <dbReference type="Proteomes" id="UP000253987"/>
    </source>
</evidence>
<keyword evidence="5 6" id="KW-0472">Membrane</keyword>
<feature type="transmembrane region" description="Helical" evidence="6">
    <location>
        <begin position="428"/>
        <end position="455"/>
    </location>
</feature>
<feature type="transmembrane region" description="Helical" evidence="6">
    <location>
        <begin position="17"/>
        <end position="36"/>
    </location>
</feature>
<dbReference type="Pfam" id="PF03772">
    <property type="entry name" value="Competence"/>
    <property type="match status" value="1"/>
</dbReference>
<dbReference type="Pfam" id="PF00753">
    <property type="entry name" value="Lactamase_B"/>
    <property type="match status" value="1"/>
</dbReference>
<protein>
    <submittedName>
        <fullName evidence="8">DNA internalization-related competence protein ComEC/Rec2</fullName>
    </submittedName>
</protein>
<feature type="transmembrane region" description="Helical" evidence="6">
    <location>
        <begin position="267"/>
        <end position="291"/>
    </location>
</feature>
<dbReference type="PANTHER" id="PTHR30619">
    <property type="entry name" value="DNA INTERNALIZATION/COMPETENCE PROTEIN COMEC/REC2"/>
    <property type="match status" value="1"/>
</dbReference>
<dbReference type="OrthoDB" id="9761531at2"/>
<evidence type="ECO:0000256" key="1">
    <source>
        <dbReference type="ARBA" id="ARBA00004651"/>
    </source>
</evidence>
<sequence length="809" mass="86720">MPGEDQLSGGQGLSGSFLARVGLAGFACGVILLYSLAVLPPLHWLIAMLAIPCLTLMTATSRWPKVAAALAAGGFIGMLWSAWHADTRQQSTLPAALEGRVLEVSGYLCDVPSTGSYRSVRFAFCVERWHLPGRSKAAAPPAMPQKIRLAWYGDAATTSTPHRLKLRVVLKRPHGSVNPVGFRYETWLYRKGFGATGTIRDLAPDRSFDCRLGCRYHRWRNDLVIATSERLSRARHFPLIASLMIGYRGHMEPRHWDVLKATGTIHLVAISGLHLGLIAAGAGFVCRRLLLCMPQGRISPGRLRGLVFLCVSTASLAYALAAGFSVPTRRALIMVIIAGWMVLGARRTGVLTGLLGALVLVLLSDPFSPLDQGFWLSFGAVSVLVLLFSFRLRQAGWLQGLLLAQLAVFAALWPILEVLGQSQVVIGFVANLVAIPWVSLVVMPVLAVGALVMMISPVADDLIVGVFDLVLGMLWQGLAWLADAQLVLPTPGPGALLLLAVVVMVGLLVPFRACRLAMVGLAAVGLTLALVDAPAGDNQNTPVDVPELWVWDVGQGLSVMVRDQDRVLLYDTGPALKGVYSAVDSVLVPNLRALGVRRIDTLVISHGDGDHAGGLPLLFDSFEVGQVVTGEPERVASMLPDSSAVAVESCTGYGVREIASLAVSFWRSPADVEGNDASCVVTIRSASAAAEVILSGDITRQVEGSFTADRRHESAAFRVVLAPHHGSKTSSSEQWVREMAPDLVLVSAGYRHRFGHPHPDVVGRYLASGSRLLNTATSGAVRVELQESGVAVTEARAGVPFWIRKPETR</sequence>
<dbReference type="InterPro" id="IPR004797">
    <property type="entry name" value="Competence_ComEC/Rec2"/>
</dbReference>
<dbReference type="NCBIfam" id="TIGR00361">
    <property type="entry name" value="ComEC_Rec2"/>
    <property type="match status" value="1"/>
</dbReference>
<dbReference type="InterPro" id="IPR004477">
    <property type="entry name" value="ComEC_N"/>
</dbReference>
<evidence type="ECO:0000259" key="7">
    <source>
        <dbReference type="SMART" id="SM00849"/>
    </source>
</evidence>
<evidence type="ECO:0000256" key="3">
    <source>
        <dbReference type="ARBA" id="ARBA00022692"/>
    </source>
</evidence>
<dbReference type="InterPro" id="IPR035681">
    <property type="entry name" value="ComA-like_MBL"/>
</dbReference>
<evidence type="ECO:0000313" key="8">
    <source>
        <dbReference type="EMBL" id="PXX90840.1"/>
    </source>
</evidence>
<dbReference type="InterPro" id="IPR036866">
    <property type="entry name" value="RibonucZ/Hydroxyglut_hydro"/>
</dbReference>
<dbReference type="NCBIfam" id="TIGR00360">
    <property type="entry name" value="ComEC_N-term"/>
    <property type="match status" value="1"/>
</dbReference>
<evidence type="ECO:0000256" key="5">
    <source>
        <dbReference type="ARBA" id="ARBA00023136"/>
    </source>
</evidence>
<gene>
    <name evidence="8" type="ORF">DIT71_09920</name>
</gene>
<name>A0A2V3ZK84_9GAMM</name>
<evidence type="ECO:0000256" key="2">
    <source>
        <dbReference type="ARBA" id="ARBA00022475"/>
    </source>
</evidence>
<dbReference type="EMBL" id="QFWX01000004">
    <property type="protein sequence ID" value="PXX90840.1"/>
    <property type="molecule type" value="Genomic_DNA"/>
</dbReference>
<reference evidence="9" key="1">
    <citation type="submission" date="2018-05" db="EMBL/GenBank/DDBJ databases">
        <authorList>
            <person name="Lu D."/>
        </authorList>
    </citation>
    <scope>NUCLEOTIDE SEQUENCE [LARGE SCALE GENOMIC DNA]</scope>
    <source>
        <strain evidence="9">F01</strain>
    </source>
</reference>
<dbReference type="GO" id="GO:0030420">
    <property type="term" value="P:establishment of competence for transformation"/>
    <property type="evidence" value="ECO:0007669"/>
    <property type="project" value="InterPro"/>
</dbReference>
<comment type="subcellular location">
    <subcellularLocation>
        <location evidence="1">Cell membrane</location>
        <topology evidence="1">Multi-pass membrane protein</topology>
    </subcellularLocation>
</comment>
<dbReference type="PANTHER" id="PTHR30619:SF1">
    <property type="entry name" value="RECOMBINATION PROTEIN 2"/>
    <property type="match status" value="1"/>
</dbReference>
<feature type="transmembrane region" description="Helical" evidence="6">
    <location>
        <begin position="462"/>
        <end position="482"/>
    </location>
</feature>
<evidence type="ECO:0000256" key="6">
    <source>
        <dbReference type="SAM" id="Phobius"/>
    </source>
</evidence>
<feature type="domain" description="Metallo-beta-lactamase" evidence="7">
    <location>
        <begin position="555"/>
        <end position="750"/>
    </location>
</feature>
<keyword evidence="3 6" id="KW-0812">Transmembrane</keyword>
<feature type="transmembrane region" description="Helical" evidence="6">
    <location>
        <begin position="350"/>
        <end position="367"/>
    </location>
</feature>
<evidence type="ECO:0000256" key="4">
    <source>
        <dbReference type="ARBA" id="ARBA00022989"/>
    </source>
</evidence>
<keyword evidence="9" id="KW-1185">Reference proteome</keyword>
<dbReference type="Pfam" id="PF13567">
    <property type="entry name" value="DUF4131"/>
    <property type="match status" value="1"/>
</dbReference>
<reference evidence="8 9" key="2">
    <citation type="submission" date="2018-06" db="EMBL/GenBank/DDBJ databases">
        <title>Marinobactersediminissp. nov, a moderately halophilic bacterium isolated from marine solar saltern.</title>
        <authorList>
            <person name="Zhang Y."/>
        </authorList>
    </citation>
    <scope>NUCLEOTIDE SEQUENCE [LARGE SCALE GENOMIC DNA]</scope>
    <source>
        <strain evidence="8 9">F01</strain>
    </source>
</reference>
<feature type="transmembrane region" description="Helical" evidence="6">
    <location>
        <begin position="42"/>
        <end position="59"/>
    </location>
</feature>
<feature type="transmembrane region" description="Helical" evidence="6">
    <location>
        <begin position="303"/>
        <end position="321"/>
    </location>
</feature>
<dbReference type="SUPFAM" id="SSF56281">
    <property type="entry name" value="Metallo-hydrolase/oxidoreductase"/>
    <property type="match status" value="1"/>
</dbReference>
<dbReference type="InterPro" id="IPR001279">
    <property type="entry name" value="Metallo-B-lactamas"/>
</dbReference>
<dbReference type="GO" id="GO:0005886">
    <property type="term" value="C:plasma membrane"/>
    <property type="evidence" value="ECO:0007669"/>
    <property type="project" value="UniProtKB-SubCell"/>
</dbReference>
<keyword evidence="2" id="KW-1003">Cell membrane</keyword>
<keyword evidence="4 6" id="KW-1133">Transmembrane helix</keyword>
<organism evidence="8 9">
    <name type="scientific">Marinobacter vulgaris</name>
    <dbReference type="NCBI Taxonomy" id="1928331"/>
    <lineage>
        <taxon>Bacteria</taxon>
        <taxon>Pseudomonadati</taxon>
        <taxon>Pseudomonadota</taxon>
        <taxon>Gammaproteobacteria</taxon>
        <taxon>Pseudomonadales</taxon>
        <taxon>Marinobacteraceae</taxon>
        <taxon>Marinobacter</taxon>
    </lineage>
</organism>
<dbReference type="InterPro" id="IPR025405">
    <property type="entry name" value="DUF4131"/>
</dbReference>
<dbReference type="SMART" id="SM00849">
    <property type="entry name" value="Lactamase_B"/>
    <property type="match status" value="1"/>
</dbReference>
<dbReference type="CDD" id="cd07731">
    <property type="entry name" value="ComA-like_MBL-fold"/>
    <property type="match status" value="1"/>
</dbReference>
<dbReference type="Gene3D" id="3.60.15.10">
    <property type="entry name" value="Ribonuclease Z/Hydroxyacylglutathione hydrolase-like"/>
    <property type="match status" value="1"/>
</dbReference>
<accession>A0A2V3ZK84</accession>
<feature type="transmembrane region" description="Helical" evidence="6">
    <location>
        <begin position="373"/>
        <end position="390"/>
    </location>
</feature>
<dbReference type="AlphaFoldDB" id="A0A2V3ZK84"/>
<feature type="transmembrane region" description="Helical" evidence="6">
    <location>
        <begin position="66"/>
        <end position="83"/>
    </location>
</feature>
<dbReference type="InterPro" id="IPR052159">
    <property type="entry name" value="Competence_DNA_uptake"/>
</dbReference>
<dbReference type="Proteomes" id="UP000253987">
    <property type="component" value="Unassembled WGS sequence"/>
</dbReference>
<comment type="caution">
    <text evidence="8">The sequence shown here is derived from an EMBL/GenBank/DDBJ whole genome shotgun (WGS) entry which is preliminary data.</text>
</comment>
<feature type="transmembrane region" description="Helical" evidence="6">
    <location>
        <begin position="494"/>
        <end position="511"/>
    </location>
</feature>
<proteinExistence type="predicted"/>
<feature type="transmembrane region" description="Helical" evidence="6">
    <location>
        <begin position="397"/>
        <end position="416"/>
    </location>
</feature>